<dbReference type="GO" id="GO:0004497">
    <property type="term" value="F:monooxygenase activity"/>
    <property type="evidence" value="ECO:0007669"/>
    <property type="project" value="UniProtKB-KW"/>
</dbReference>
<keyword evidence="15" id="KW-0812">Transmembrane</keyword>
<evidence type="ECO:0000256" key="1">
    <source>
        <dbReference type="ARBA" id="ARBA00001971"/>
    </source>
</evidence>
<comment type="subcellular location">
    <subcellularLocation>
        <location evidence="3">Endoplasmic reticulum membrane</location>
        <topology evidence="3">Peripheral membrane protein</topology>
    </subcellularLocation>
    <subcellularLocation>
        <location evidence="2">Microsome membrane</location>
        <topology evidence="2">Peripheral membrane protein</topology>
    </subcellularLocation>
</comment>
<dbReference type="FunFam" id="1.10.630.10:FF:000042">
    <property type="entry name" value="Cytochrome P450"/>
    <property type="match status" value="1"/>
</dbReference>
<dbReference type="GO" id="GO:0005789">
    <property type="term" value="C:endoplasmic reticulum membrane"/>
    <property type="evidence" value="ECO:0007669"/>
    <property type="project" value="UniProtKB-SubCell"/>
</dbReference>
<dbReference type="Gene3D" id="1.10.630.10">
    <property type="entry name" value="Cytochrome P450"/>
    <property type="match status" value="1"/>
</dbReference>
<keyword evidence="8" id="KW-0492">Microsome</keyword>
<dbReference type="InterPro" id="IPR036396">
    <property type="entry name" value="Cyt_P450_sf"/>
</dbReference>
<evidence type="ECO:0000256" key="2">
    <source>
        <dbReference type="ARBA" id="ARBA00004174"/>
    </source>
</evidence>
<comment type="similarity">
    <text evidence="4 14">Belongs to the cytochrome P450 family.</text>
</comment>
<evidence type="ECO:0000256" key="4">
    <source>
        <dbReference type="ARBA" id="ARBA00010617"/>
    </source>
</evidence>
<dbReference type="PRINTS" id="PR00463">
    <property type="entry name" value="EP450I"/>
</dbReference>
<evidence type="ECO:0000256" key="5">
    <source>
        <dbReference type="ARBA" id="ARBA00022617"/>
    </source>
</evidence>
<dbReference type="Pfam" id="PF00067">
    <property type="entry name" value="p450"/>
    <property type="match status" value="1"/>
</dbReference>
<evidence type="ECO:0000256" key="9">
    <source>
        <dbReference type="ARBA" id="ARBA00023002"/>
    </source>
</evidence>
<keyword evidence="6 13" id="KW-0479">Metal-binding</keyword>
<feature type="binding site" description="axial binding residue" evidence="13">
    <location>
        <position position="466"/>
    </location>
    <ligand>
        <name>heme</name>
        <dbReference type="ChEBI" id="CHEBI:30413"/>
    </ligand>
    <ligandPart>
        <name>Fe</name>
        <dbReference type="ChEBI" id="CHEBI:18248"/>
    </ligandPart>
</feature>
<evidence type="ECO:0000256" key="7">
    <source>
        <dbReference type="ARBA" id="ARBA00022824"/>
    </source>
</evidence>
<evidence type="ECO:0000256" key="13">
    <source>
        <dbReference type="PIRSR" id="PIRSR602401-1"/>
    </source>
</evidence>
<dbReference type="PANTHER" id="PTHR24292:SF54">
    <property type="entry name" value="CYP9F3-RELATED"/>
    <property type="match status" value="1"/>
</dbReference>
<dbReference type="AlphaFoldDB" id="A0A0K8RAA4"/>
<evidence type="ECO:0000256" key="14">
    <source>
        <dbReference type="RuleBase" id="RU000461"/>
    </source>
</evidence>
<protein>
    <submittedName>
        <fullName evidence="16">Putative cytochrome p450 cyp3/cyp5/cyp6/cyp9 subfamily</fullName>
    </submittedName>
</protein>
<keyword evidence="11 14" id="KW-0503">Monooxygenase</keyword>
<dbReference type="PROSITE" id="PS00086">
    <property type="entry name" value="CYTOCHROME_P450"/>
    <property type="match status" value="1"/>
</dbReference>
<proteinExistence type="evidence at transcript level"/>
<dbReference type="InterPro" id="IPR002401">
    <property type="entry name" value="Cyt_P450_E_grp-I"/>
</dbReference>
<dbReference type="InterPro" id="IPR050476">
    <property type="entry name" value="Insect_CytP450_Detox"/>
</dbReference>
<evidence type="ECO:0000256" key="6">
    <source>
        <dbReference type="ARBA" id="ARBA00022723"/>
    </source>
</evidence>
<sequence length="522" mass="59248">MNFLGVPDWVILVVTALVLLYLYAARYRNYWKEQNVVHENFSLIFAAGKRMLFKPFHRMDQDRYLQFGKLFGVYEGGEPILFVGDPELVKLVLVKDFPSLPNRRMIEFFDPLLDNMMSIVPAEKWRRIRPAASPAFSTGKLRKMNSLIAECARKTAQHLEETAEKEGEIDLKQFYGNYALDVIARCAFGTRLDSHTEENSEFVTKARQVITGKITLRLLLFFLLPGLAKLVKMKAVNSDVFLYFKNLSLRIIENRKKSQSRQEDFLQLMMDARDGSIAATDEITTSTDEKLFNLDSEMKTDTSFVGGVKALTEDEAMAQCVLFFLAGQDTTSSVISFTLYLLAIHPEIQAKLREEVDDCFKKHGPEPSLDVISKLRYLHGVVSESLRMFPPATRLERSALNDYVLGDTGIKVPKGCVVAVPVYSMHHDPENFPDPTTFDPERFSDENIDSIRPYTYLPFGAGPRNCIGMRFALEAVKLSILHSVHSVQFVRTKNTKVPLDFVIGFGVLNAKHITIGIRKRTA</sequence>
<dbReference type="GO" id="GO:0020037">
    <property type="term" value="F:heme binding"/>
    <property type="evidence" value="ECO:0007669"/>
    <property type="project" value="InterPro"/>
</dbReference>
<dbReference type="GO" id="GO:0016705">
    <property type="term" value="F:oxidoreductase activity, acting on paired donors, with incorporation or reduction of molecular oxygen"/>
    <property type="evidence" value="ECO:0007669"/>
    <property type="project" value="InterPro"/>
</dbReference>
<evidence type="ECO:0000256" key="3">
    <source>
        <dbReference type="ARBA" id="ARBA00004406"/>
    </source>
</evidence>
<comment type="cofactor">
    <cofactor evidence="1 13">
        <name>heme</name>
        <dbReference type="ChEBI" id="CHEBI:30413"/>
    </cofactor>
</comment>
<dbReference type="PRINTS" id="PR00385">
    <property type="entry name" value="P450"/>
</dbReference>
<reference evidence="16" key="1">
    <citation type="submission" date="2012-12" db="EMBL/GenBank/DDBJ databases">
        <title>Identification and characterization of a phenylalanine ammonia-lyase gene family in Isatis indigotica Fort.</title>
        <authorList>
            <person name="Liu Q."/>
            <person name="Chen J."/>
            <person name="Zhou X."/>
            <person name="Di P."/>
            <person name="Xiao Y."/>
            <person name="Xuan H."/>
            <person name="Zhang L."/>
            <person name="Chen W."/>
        </authorList>
    </citation>
    <scope>NUCLEOTIDE SEQUENCE</scope>
    <source>
        <tissue evidence="16">Salivary gland</tissue>
    </source>
</reference>
<evidence type="ECO:0000313" key="16">
    <source>
        <dbReference type="EMBL" id="JAA68070.1"/>
    </source>
</evidence>
<keyword evidence="15" id="KW-1133">Transmembrane helix</keyword>
<name>A0A0K8RAA4_IXORI</name>
<keyword evidence="7" id="KW-0256">Endoplasmic reticulum</keyword>
<keyword evidence="9 14" id="KW-0560">Oxidoreductase</keyword>
<dbReference type="EMBL" id="GADI01005738">
    <property type="protein sequence ID" value="JAA68070.1"/>
    <property type="molecule type" value="mRNA"/>
</dbReference>
<evidence type="ECO:0000256" key="10">
    <source>
        <dbReference type="ARBA" id="ARBA00023004"/>
    </source>
</evidence>
<dbReference type="GO" id="GO:0005506">
    <property type="term" value="F:iron ion binding"/>
    <property type="evidence" value="ECO:0007669"/>
    <property type="project" value="InterPro"/>
</dbReference>
<keyword evidence="5 13" id="KW-0349">Heme</keyword>
<dbReference type="PANTHER" id="PTHR24292">
    <property type="entry name" value="CYTOCHROME P450"/>
    <property type="match status" value="1"/>
</dbReference>
<feature type="transmembrane region" description="Helical" evidence="15">
    <location>
        <begin position="6"/>
        <end position="24"/>
    </location>
</feature>
<keyword evidence="10 13" id="KW-0408">Iron</keyword>
<evidence type="ECO:0000256" key="11">
    <source>
        <dbReference type="ARBA" id="ARBA00023033"/>
    </source>
</evidence>
<feature type="transmembrane region" description="Helical" evidence="15">
    <location>
        <begin position="214"/>
        <end position="231"/>
    </location>
</feature>
<dbReference type="InterPro" id="IPR001128">
    <property type="entry name" value="Cyt_P450"/>
</dbReference>
<dbReference type="SUPFAM" id="SSF48264">
    <property type="entry name" value="Cytochrome P450"/>
    <property type="match status" value="1"/>
</dbReference>
<evidence type="ECO:0000256" key="8">
    <source>
        <dbReference type="ARBA" id="ARBA00022848"/>
    </source>
</evidence>
<evidence type="ECO:0000256" key="15">
    <source>
        <dbReference type="SAM" id="Phobius"/>
    </source>
</evidence>
<dbReference type="CDD" id="cd11055">
    <property type="entry name" value="CYP3A-like"/>
    <property type="match status" value="1"/>
</dbReference>
<accession>A0A0K8RAA4</accession>
<keyword evidence="12 15" id="KW-0472">Membrane</keyword>
<dbReference type="InterPro" id="IPR017972">
    <property type="entry name" value="Cyt_P450_CS"/>
</dbReference>
<organism evidence="16">
    <name type="scientific">Ixodes ricinus</name>
    <name type="common">Common tick</name>
    <name type="synonym">Acarus ricinus</name>
    <dbReference type="NCBI Taxonomy" id="34613"/>
    <lineage>
        <taxon>Eukaryota</taxon>
        <taxon>Metazoa</taxon>
        <taxon>Ecdysozoa</taxon>
        <taxon>Arthropoda</taxon>
        <taxon>Chelicerata</taxon>
        <taxon>Arachnida</taxon>
        <taxon>Acari</taxon>
        <taxon>Parasitiformes</taxon>
        <taxon>Ixodida</taxon>
        <taxon>Ixodoidea</taxon>
        <taxon>Ixodidae</taxon>
        <taxon>Ixodinae</taxon>
        <taxon>Ixodes</taxon>
    </lineage>
</organism>
<evidence type="ECO:0000256" key="12">
    <source>
        <dbReference type="ARBA" id="ARBA00023136"/>
    </source>
</evidence>